<dbReference type="AlphaFoldDB" id="B3MF72"/>
<dbReference type="Proteomes" id="UP000007801">
    <property type="component" value="Unassembled WGS sequence"/>
</dbReference>
<dbReference type="Pfam" id="PF10601">
    <property type="entry name" value="zf-LITAF-like"/>
    <property type="match status" value="1"/>
</dbReference>
<dbReference type="OrthoDB" id="7765058at2759"/>
<dbReference type="EMBL" id="CH902619">
    <property type="protein sequence ID" value="EDV37700.2"/>
    <property type="molecule type" value="Genomic_DNA"/>
</dbReference>
<feature type="domain" description="LITAF" evidence="2">
    <location>
        <begin position="170"/>
        <end position="252"/>
    </location>
</feature>
<evidence type="ECO:0000256" key="1">
    <source>
        <dbReference type="SAM" id="MobiDB-lite"/>
    </source>
</evidence>
<accession>B3MF72</accession>
<dbReference type="InParanoid" id="B3MF72"/>
<dbReference type="InterPro" id="IPR006629">
    <property type="entry name" value="LITAF"/>
</dbReference>
<proteinExistence type="predicted"/>
<name>B3MF72_DROAN</name>
<organism evidence="3 4">
    <name type="scientific">Drosophila ananassae</name>
    <name type="common">Fruit fly</name>
    <dbReference type="NCBI Taxonomy" id="7217"/>
    <lineage>
        <taxon>Eukaryota</taxon>
        <taxon>Metazoa</taxon>
        <taxon>Ecdysozoa</taxon>
        <taxon>Arthropoda</taxon>
        <taxon>Hexapoda</taxon>
        <taxon>Insecta</taxon>
        <taxon>Pterygota</taxon>
        <taxon>Neoptera</taxon>
        <taxon>Endopterygota</taxon>
        <taxon>Diptera</taxon>
        <taxon>Brachycera</taxon>
        <taxon>Muscomorpha</taxon>
        <taxon>Ephydroidea</taxon>
        <taxon>Drosophilidae</taxon>
        <taxon>Drosophila</taxon>
        <taxon>Sophophora</taxon>
    </lineage>
</organism>
<keyword evidence="4" id="KW-1185">Reference proteome</keyword>
<dbReference type="PROSITE" id="PS51837">
    <property type="entry name" value="LITAF"/>
    <property type="match status" value="1"/>
</dbReference>
<reference evidence="3 4" key="1">
    <citation type="journal article" date="2007" name="Nature">
        <title>Evolution of genes and genomes on the Drosophila phylogeny.</title>
        <authorList>
            <consortium name="Drosophila 12 Genomes Consortium"/>
            <person name="Clark A.G."/>
            <person name="Eisen M.B."/>
            <person name="Smith D.R."/>
            <person name="Bergman C.M."/>
            <person name="Oliver B."/>
            <person name="Markow T.A."/>
            <person name="Kaufman T.C."/>
            <person name="Kellis M."/>
            <person name="Gelbart W."/>
            <person name="Iyer V.N."/>
            <person name="Pollard D.A."/>
            <person name="Sackton T.B."/>
            <person name="Larracuente A.M."/>
            <person name="Singh N.D."/>
            <person name="Abad J.P."/>
            <person name="Abt D.N."/>
            <person name="Adryan B."/>
            <person name="Aguade M."/>
            <person name="Akashi H."/>
            <person name="Anderson W.W."/>
            <person name="Aquadro C.F."/>
            <person name="Ardell D.H."/>
            <person name="Arguello R."/>
            <person name="Artieri C.G."/>
            <person name="Barbash D.A."/>
            <person name="Barker D."/>
            <person name="Barsanti P."/>
            <person name="Batterham P."/>
            <person name="Batzoglou S."/>
            <person name="Begun D."/>
            <person name="Bhutkar A."/>
            <person name="Blanco E."/>
            <person name="Bosak S.A."/>
            <person name="Bradley R.K."/>
            <person name="Brand A.D."/>
            <person name="Brent M.R."/>
            <person name="Brooks A.N."/>
            <person name="Brown R.H."/>
            <person name="Butlin R.K."/>
            <person name="Caggese C."/>
            <person name="Calvi B.R."/>
            <person name="Bernardo de Carvalho A."/>
            <person name="Caspi A."/>
            <person name="Castrezana S."/>
            <person name="Celniker S.E."/>
            <person name="Chang J.L."/>
            <person name="Chapple C."/>
            <person name="Chatterji S."/>
            <person name="Chinwalla A."/>
            <person name="Civetta A."/>
            <person name="Clifton S.W."/>
            <person name="Comeron J.M."/>
            <person name="Costello J.C."/>
            <person name="Coyne J.A."/>
            <person name="Daub J."/>
            <person name="David R.G."/>
            <person name="Delcher A.L."/>
            <person name="Delehaunty K."/>
            <person name="Do C.B."/>
            <person name="Ebling H."/>
            <person name="Edwards K."/>
            <person name="Eickbush T."/>
            <person name="Evans J.D."/>
            <person name="Filipski A."/>
            <person name="Findeiss S."/>
            <person name="Freyhult E."/>
            <person name="Fulton L."/>
            <person name="Fulton R."/>
            <person name="Garcia A.C."/>
            <person name="Gardiner A."/>
            <person name="Garfield D.A."/>
            <person name="Garvin B.E."/>
            <person name="Gibson G."/>
            <person name="Gilbert D."/>
            <person name="Gnerre S."/>
            <person name="Godfrey J."/>
            <person name="Good R."/>
            <person name="Gotea V."/>
            <person name="Gravely B."/>
            <person name="Greenberg A.J."/>
            <person name="Griffiths-Jones S."/>
            <person name="Gross S."/>
            <person name="Guigo R."/>
            <person name="Gustafson E.A."/>
            <person name="Haerty W."/>
            <person name="Hahn M.W."/>
            <person name="Halligan D.L."/>
            <person name="Halpern A.L."/>
            <person name="Halter G.M."/>
            <person name="Han M.V."/>
            <person name="Heger A."/>
            <person name="Hillier L."/>
            <person name="Hinrichs A.S."/>
            <person name="Holmes I."/>
            <person name="Hoskins R.A."/>
            <person name="Hubisz M.J."/>
            <person name="Hultmark D."/>
            <person name="Huntley M.A."/>
            <person name="Jaffe D.B."/>
            <person name="Jagadeeshan S."/>
            <person name="Jeck W.R."/>
            <person name="Johnson J."/>
            <person name="Jones C.D."/>
            <person name="Jordan W.C."/>
            <person name="Karpen G.H."/>
            <person name="Kataoka E."/>
            <person name="Keightley P.D."/>
            <person name="Kheradpour P."/>
            <person name="Kirkness E.F."/>
            <person name="Koerich L.B."/>
            <person name="Kristiansen K."/>
            <person name="Kudrna D."/>
            <person name="Kulathinal R.J."/>
            <person name="Kumar S."/>
            <person name="Kwok R."/>
            <person name="Lander E."/>
            <person name="Langley C.H."/>
            <person name="Lapoint R."/>
            <person name="Lazzaro B.P."/>
            <person name="Lee S.J."/>
            <person name="Levesque L."/>
            <person name="Li R."/>
            <person name="Lin C.F."/>
            <person name="Lin M.F."/>
            <person name="Lindblad-Toh K."/>
            <person name="Llopart A."/>
            <person name="Long M."/>
            <person name="Low L."/>
            <person name="Lozovsky E."/>
            <person name="Lu J."/>
            <person name="Luo M."/>
            <person name="Machado C.A."/>
            <person name="Makalowski W."/>
            <person name="Marzo M."/>
            <person name="Matsuda M."/>
            <person name="Matzkin L."/>
            <person name="McAllister B."/>
            <person name="McBride C.S."/>
            <person name="McKernan B."/>
            <person name="McKernan K."/>
            <person name="Mendez-Lago M."/>
            <person name="Minx P."/>
            <person name="Mollenhauer M.U."/>
            <person name="Montooth K."/>
            <person name="Mount S.M."/>
            <person name="Mu X."/>
            <person name="Myers E."/>
            <person name="Negre B."/>
            <person name="Newfeld S."/>
            <person name="Nielsen R."/>
            <person name="Noor M.A."/>
            <person name="O'Grady P."/>
            <person name="Pachter L."/>
            <person name="Papaceit M."/>
            <person name="Parisi M.J."/>
            <person name="Parisi M."/>
            <person name="Parts L."/>
            <person name="Pedersen J.S."/>
            <person name="Pesole G."/>
            <person name="Phillippy A.M."/>
            <person name="Ponting C.P."/>
            <person name="Pop M."/>
            <person name="Porcelli D."/>
            <person name="Powell J.R."/>
            <person name="Prohaska S."/>
            <person name="Pruitt K."/>
            <person name="Puig M."/>
            <person name="Quesneville H."/>
            <person name="Ram K.R."/>
            <person name="Rand D."/>
            <person name="Rasmussen M.D."/>
            <person name="Reed L.K."/>
            <person name="Reenan R."/>
            <person name="Reily A."/>
            <person name="Remington K.A."/>
            <person name="Rieger T.T."/>
            <person name="Ritchie M.G."/>
            <person name="Robin C."/>
            <person name="Rogers Y.H."/>
            <person name="Rohde C."/>
            <person name="Rozas J."/>
            <person name="Rubenfield M.J."/>
            <person name="Ruiz A."/>
            <person name="Russo S."/>
            <person name="Salzberg S.L."/>
            <person name="Sanchez-Gracia A."/>
            <person name="Saranga D.J."/>
            <person name="Sato H."/>
            <person name="Schaeffer S.W."/>
            <person name="Schatz M.C."/>
            <person name="Schlenke T."/>
            <person name="Schwartz R."/>
            <person name="Segarra C."/>
            <person name="Singh R.S."/>
            <person name="Sirot L."/>
            <person name="Sirota M."/>
            <person name="Sisneros N.B."/>
            <person name="Smith C.D."/>
            <person name="Smith T.F."/>
            <person name="Spieth J."/>
            <person name="Stage D.E."/>
            <person name="Stark A."/>
            <person name="Stephan W."/>
            <person name="Strausberg R.L."/>
            <person name="Strempel S."/>
            <person name="Sturgill D."/>
            <person name="Sutton G."/>
            <person name="Sutton G.G."/>
            <person name="Tao W."/>
            <person name="Teichmann S."/>
            <person name="Tobari Y.N."/>
            <person name="Tomimura Y."/>
            <person name="Tsolas J.M."/>
            <person name="Valente V.L."/>
            <person name="Venter E."/>
            <person name="Venter J.C."/>
            <person name="Vicario S."/>
            <person name="Vieira F.G."/>
            <person name="Vilella A.J."/>
            <person name="Villasante A."/>
            <person name="Walenz B."/>
            <person name="Wang J."/>
            <person name="Wasserman M."/>
            <person name="Watts T."/>
            <person name="Wilson D."/>
            <person name="Wilson R.K."/>
            <person name="Wing R.A."/>
            <person name="Wolfner M.F."/>
            <person name="Wong A."/>
            <person name="Wong G.K."/>
            <person name="Wu C.I."/>
            <person name="Wu G."/>
            <person name="Yamamoto D."/>
            <person name="Yang H.P."/>
            <person name="Yang S.P."/>
            <person name="Yorke J.A."/>
            <person name="Yoshida K."/>
            <person name="Zdobnov E."/>
            <person name="Zhang P."/>
            <person name="Zhang Y."/>
            <person name="Zimin A.V."/>
            <person name="Baldwin J."/>
            <person name="Abdouelleil A."/>
            <person name="Abdulkadir J."/>
            <person name="Abebe A."/>
            <person name="Abera B."/>
            <person name="Abreu J."/>
            <person name="Acer S.C."/>
            <person name="Aftuck L."/>
            <person name="Alexander A."/>
            <person name="An P."/>
            <person name="Anderson E."/>
            <person name="Anderson S."/>
            <person name="Arachi H."/>
            <person name="Azer M."/>
            <person name="Bachantsang P."/>
            <person name="Barry A."/>
            <person name="Bayul T."/>
            <person name="Berlin A."/>
            <person name="Bessette D."/>
            <person name="Bloom T."/>
            <person name="Blye J."/>
            <person name="Boguslavskiy L."/>
            <person name="Bonnet C."/>
            <person name="Boukhgalter B."/>
            <person name="Bourzgui I."/>
            <person name="Brown A."/>
            <person name="Cahill P."/>
            <person name="Channer S."/>
            <person name="Cheshatsang Y."/>
            <person name="Chuda L."/>
            <person name="Citroen M."/>
            <person name="Collymore A."/>
            <person name="Cooke P."/>
            <person name="Costello M."/>
            <person name="D'Aco K."/>
            <person name="Daza R."/>
            <person name="De Haan G."/>
            <person name="DeGray S."/>
            <person name="DeMaso C."/>
            <person name="Dhargay N."/>
            <person name="Dooley K."/>
            <person name="Dooley E."/>
            <person name="Doricent M."/>
            <person name="Dorje P."/>
            <person name="Dorjee K."/>
            <person name="Dupes A."/>
            <person name="Elong R."/>
            <person name="Falk J."/>
            <person name="Farina A."/>
            <person name="Faro S."/>
            <person name="Ferguson D."/>
            <person name="Fisher S."/>
            <person name="Foley C.D."/>
            <person name="Franke A."/>
            <person name="Friedrich D."/>
            <person name="Gadbois L."/>
            <person name="Gearin G."/>
            <person name="Gearin C.R."/>
            <person name="Giannoukos G."/>
            <person name="Goode T."/>
            <person name="Graham J."/>
            <person name="Grandbois E."/>
            <person name="Grewal S."/>
            <person name="Gyaltsen K."/>
            <person name="Hafez N."/>
            <person name="Hagos B."/>
            <person name="Hall J."/>
            <person name="Henson C."/>
            <person name="Hollinger A."/>
            <person name="Honan T."/>
            <person name="Huard M.D."/>
            <person name="Hughes L."/>
            <person name="Hurhula B."/>
            <person name="Husby M.E."/>
            <person name="Kamat A."/>
            <person name="Kanga B."/>
            <person name="Kashin S."/>
            <person name="Khazanovich D."/>
            <person name="Kisner P."/>
            <person name="Lance K."/>
            <person name="Lara M."/>
            <person name="Lee W."/>
            <person name="Lennon N."/>
            <person name="Letendre F."/>
            <person name="LeVine R."/>
            <person name="Lipovsky A."/>
            <person name="Liu X."/>
            <person name="Liu J."/>
            <person name="Liu S."/>
            <person name="Lokyitsang T."/>
            <person name="Lokyitsang Y."/>
            <person name="Lubonja R."/>
            <person name="Lui A."/>
            <person name="MacDonald P."/>
            <person name="Magnisalis V."/>
            <person name="Maru K."/>
            <person name="Matthews C."/>
            <person name="McCusker W."/>
            <person name="McDonough S."/>
            <person name="Mehta T."/>
            <person name="Meldrim J."/>
            <person name="Meneus L."/>
            <person name="Mihai O."/>
            <person name="Mihalev A."/>
            <person name="Mihova T."/>
            <person name="Mittelman R."/>
            <person name="Mlenga V."/>
            <person name="Montmayeur A."/>
            <person name="Mulrain L."/>
            <person name="Navidi A."/>
            <person name="Naylor J."/>
            <person name="Negash T."/>
            <person name="Nguyen T."/>
            <person name="Nguyen N."/>
            <person name="Nicol R."/>
            <person name="Norbu C."/>
            <person name="Norbu N."/>
            <person name="Novod N."/>
            <person name="O'Neill B."/>
            <person name="Osman S."/>
            <person name="Markiewicz E."/>
            <person name="Oyono O.L."/>
            <person name="Patti C."/>
            <person name="Phunkhang P."/>
            <person name="Pierre F."/>
            <person name="Priest M."/>
            <person name="Raghuraman S."/>
            <person name="Rege F."/>
            <person name="Reyes R."/>
            <person name="Rise C."/>
            <person name="Rogov P."/>
            <person name="Ross K."/>
            <person name="Ryan E."/>
            <person name="Settipalli S."/>
            <person name="Shea T."/>
            <person name="Sherpa N."/>
            <person name="Shi L."/>
            <person name="Shih D."/>
            <person name="Sparrow T."/>
            <person name="Spaulding J."/>
            <person name="Stalker J."/>
            <person name="Stange-Thomann N."/>
            <person name="Stavropoulos S."/>
            <person name="Stone C."/>
            <person name="Strader C."/>
            <person name="Tesfaye S."/>
            <person name="Thomson T."/>
            <person name="Thoulutsang Y."/>
            <person name="Thoulutsang D."/>
            <person name="Topham K."/>
            <person name="Topping I."/>
            <person name="Tsamla T."/>
            <person name="Vassiliev H."/>
            <person name="Vo A."/>
            <person name="Wangchuk T."/>
            <person name="Wangdi T."/>
            <person name="Weiand M."/>
            <person name="Wilkinson J."/>
            <person name="Wilson A."/>
            <person name="Yadav S."/>
            <person name="Young G."/>
            <person name="Yu Q."/>
            <person name="Zembek L."/>
            <person name="Zhong D."/>
            <person name="Zimmer A."/>
            <person name="Zwirko Z."/>
            <person name="Jaffe D.B."/>
            <person name="Alvarez P."/>
            <person name="Brockman W."/>
            <person name="Butler J."/>
            <person name="Chin C."/>
            <person name="Gnerre S."/>
            <person name="Grabherr M."/>
            <person name="Kleber M."/>
            <person name="Mauceli E."/>
            <person name="MacCallum I."/>
        </authorList>
    </citation>
    <scope>NUCLEOTIDE SEQUENCE [LARGE SCALE GENOMIC DNA]</scope>
    <source>
        <strain evidence="4">Tucson 14024-0371.13</strain>
    </source>
</reference>
<evidence type="ECO:0000313" key="4">
    <source>
        <dbReference type="Proteomes" id="UP000007801"/>
    </source>
</evidence>
<evidence type="ECO:0000313" key="3">
    <source>
        <dbReference type="EMBL" id="EDV37700.2"/>
    </source>
</evidence>
<protein>
    <recommendedName>
        <fullName evidence="2">LITAF domain-containing protein</fullName>
    </recommendedName>
</protein>
<dbReference type="SMART" id="SM00714">
    <property type="entry name" value="LITAF"/>
    <property type="match status" value="1"/>
</dbReference>
<evidence type="ECO:0000259" key="2">
    <source>
        <dbReference type="PROSITE" id="PS51837"/>
    </source>
</evidence>
<feature type="region of interest" description="Disordered" evidence="1">
    <location>
        <begin position="123"/>
        <end position="170"/>
    </location>
</feature>
<dbReference type="GeneID" id="6494144"/>
<gene>
    <name evidence="3" type="primary">Dana\GF11280</name>
    <name evidence="3" type="synonym">dana_GLEANR_11348</name>
    <name evidence="3" type="ORF">GF11280</name>
</gene>
<dbReference type="KEGG" id="dan:6494144"/>
<sequence>MVTWNFLPHSVTHTLGNRNNIKNIQTQRVETVIAMSMSCPQPDMQCLRCLHCMKVICCSRYDTNGLVRHIEEDHPEIFAVAGEKIKNLHKLAAEHGVSEERLSQISKMTGLSETQMAEQVEKYMAKKKASSGTNSVTGSGDIKSDDPSQTSYKDVSSCPEPNVYPPEQVRQSRYKASIERWVPTEGFIYCPGCGCSRRPLVKASSEIGNSGCCANCIVSCWPLCFLPCLLSPDNREYLYCTNCRTFLGIYDRENNCIKPSREFVSCGKTATPPPSDKGSKKC</sequence>
<dbReference type="HOGENOM" id="CLU_1241266_0_0_1"/>
<dbReference type="STRING" id="7217.B3MF72"/>
<dbReference type="eggNOG" id="ENOG502SDJ5">
    <property type="taxonomic scope" value="Eukaryota"/>
</dbReference>